<keyword evidence="1" id="KW-0812">Transmembrane</keyword>
<dbReference type="EMBL" id="JBBMFM010000256">
    <property type="protein sequence ID" value="MEQ2429029.1"/>
    <property type="molecule type" value="Genomic_DNA"/>
</dbReference>
<feature type="transmembrane region" description="Helical" evidence="1">
    <location>
        <begin position="312"/>
        <end position="335"/>
    </location>
</feature>
<accession>A0ABV1DIP3</accession>
<evidence type="ECO:0000256" key="1">
    <source>
        <dbReference type="SAM" id="Phobius"/>
    </source>
</evidence>
<name>A0ABV1DIP3_9FIRM</name>
<proteinExistence type="predicted"/>
<feature type="transmembrane region" description="Helical" evidence="1">
    <location>
        <begin position="142"/>
        <end position="167"/>
    </location>
</feature>
<feature type="transmembrane region" description="Helical" evidence="1">
    <location>
        <begin position="356"/>
        <end position="385"/>
    </location>
</feature>
<evidence type="ECO:0000313" key="3">
    <source>
        <dbReference type="Proteomes" id="UP001454086"/>
    </source>
</evidence>
<feature type="transmembrane region" description="Helical" evidence="1">
    <location>
        <begin position="174"/>
        <end position="192"/>
    </location>
</feature>
<organism evidence="2 3">
    <name type="scientific">Enterocloster hominis</name>
    <name type="common">ex Hitch et al. 2024</name>
    <dbReference type="NCBI Taxonomy" id="1917870"/>
    <lineage>
        <taxon>Bacteria</taxon>
        <taxon>Bacillati</taxon>
        <taxon>Bacillota</taxon>
        <taxon>Clostridia</taxon>
        <taxon>Lachnospirales</taxon>
        <taxon>Lachnospiraceae</taxon>
        <taxon>Enterocloster</taxon>
    </lineage>
</organism>
<dbReference type="RefSeq" id="WP_349119379.1">
    <property type="nucleotide sequence ID" value="NZ_JBBMFM010000256.1"/>
</dbReference>
<gene>
    <name evidence="2" type="ORF">WMQ36_29115</name>
</gene>
<evidence type="ECO:0008006" key="4">
    <source>
        <dbReference type="Google" id="ProtNLM"/>
    </source>
</evidence>
<feature type="transmembrane region" description="Helical" evidence="1">
    <location>
        <begin position="48"/>
        <end position="67"/>
    </location>
</feature>
<comment type="caution">
    <text evidence="2">The sequence shown here is derived from an EMBL/GenBank/DDBJ whole genome shotgun (WGS) entry which is preliminary data.</text>
</comment>
<keyword evidence="3" id="KW-1185">Reference proteome</keyword>
<evidence type="ECO:0000313" key="2">
    <source>
        <dbReference type="EMBL" id="MEQ2429029.1"/>
    </source>
</evidence>
<protein>
    <recommendedName>
        <fullName evidence="4">ABC transporter permease</fullName>
    </recommendedName>
</protein>
<reference evidence="2 3" key="1">
    <citation type="submission" date="2024-03" db="EMBL/GenBank/DDBJ databases">
        <title>Human intestinal bacterial collection.</title>
        <authorList>
            <person name="Pauvert C."/>
            <person name="Hitch T.C.A."/>
            <person name="Clavel T."/>
        </authorList>
    </citation>
    <scope>NUCLEOTIDE SEQUENCE [LARGE SCALE GENOMIC DNA]</scope>
    <source>
        <strain evidence="2 3">CLA-SR-H021</strain>
    </source>
</reference>
<dbReference type="Proteomes" id="UP001454086">
    <property type="component" value="Unassembled WGS sequence"/>
</dbReference>
<keyword evidence="1" id="KW-0472">Membrane</keyword>
<sequence>MMRHICGKAGLGRFFLLFGVSLLFGLSERVGVKHTLPVHLLAVLNDQYYFTFAVLPVFLFLCTGVMEDDTLLVLTRYGTYGRYFFHKWRALSVVAALFWLGQMAAILISGLGLPCAGSWPGASGGPWREVFTLLQGIFPSPWSAILCCAGQILLGYCLIALTALCLGHFCSRALAVRLLMAFYLLAVLWIQLPVMSRPPFVFLTGFNHWVFLLHNLAYPWRLLLTAVTTAVLVAGMVWLVTRRWRWRFSVSGRGGKCLASYYLRGLFAGKNRLLLIGLILLMTVWTWISKGAPEDSTDWLIRLFAGHGTGYFYPMGLLMLLTMELLPLWPLGVFCTQVAGERSVFLTVRLRRRTGLLGALLYTGLLWILVYGCLLALAAVIPPFLLGFSPDMG</sequence>
<feature type="transmembrane region" description="Helical" evidence="1">
    <location>
        <begin position="218"/>
        <end position="240"/>
    </location>
</feature>
<keyword evidence="1" id="KW-1133">Transmembrane helix</keyword>
<feature type="non-terminal residue" evidence="2">
    <location>
        <position position="393"/>
    </location>
</feature>
<feature type="transmembrane region" description="Helical" evidence="1">
    <location>
        <begin position="273"/>
        <end position="292"/>
    </location>
</feature>
<feature type="transmembrane region" description="Helical" evidence="1">
    <location>
        <begin position="88"/>
        <end position="113"/>
    </location>
</feature>